<gene>
    <name evidence="3" type="ordered locus">CBUD_1528</name>
</gene>
<dbReference type="KEGG" id="cbd:CBUD_1528"/>
<evidence type="ECO:0000256" key="1">
    <source>
        <dbReference type="SAM" id="MobiDB-lite"/>
    </source>
</evidence>
<evidence type="ECO:0000256" key="2">
    <source>
        <dbReference type="SAM" id="Phobius"/>
    </source>
</evidence>
<reference evidence="3 4" key="1">
    <citation type="journal article" date="2009" name="Infect. Immun.">
        <title>Comparative genomics reveal extensive transposon-mediated genomic plasticity and diversity among potential effector proteins within the genus Coxiella.</title>
        <authorList>
            <person name="Beare P.A."/>
            <person name="Unsworth N."/>
            <person name="Andoh M."/>
            <person name="Voth D.E."/>
            <person name="Omsland A."/>
            <person name="Gilk S.D."/>
            <person name="Williams K.P."/>
            <person name="Sobral B.W."/>
            <person name="Kupko J.J.III."/>
            <person name="Porcella S.F."/>
            <person name="Samuel J.E."/>
            <person name="Heinzen R.A."/>
        </authorList>
    </citation>
    <scope>NUCLEOTIDE SEQUENCE [LARGE SCALE GENOMIC DNA]</scope>
    <source>
        <strain evidence="3 4">Dugway 5J108-111</strain>
    </source>
</reference>
<evidence type="ECO:0000313" key="4">
    <source>
        <dbReference type="Proteomes" id="UP000008555"/>
    </source>
</evidence>
<dbReference type="AlphaFoldDB" id="A9KCS6"/>
<keyword evidence="2" id="KW-0812">Transmembrane</keyword>
<proteinExistence type="predicted"/>
<accession>A9KCS6</accession>
<dbReference type="Proteomes" id="UP000008555">
    <property type="component" value="Chromosome"/>
</dbReference>
<feature type="region of interest" description="Disordered" evidence="1">
    <location>
        <begin position="37"/>
        <end position="57"/>
    </location>
</feature>
<feature type="transmembrane region" description="Helical" evidence="2">
    <location>
        <begin position="124"/>
        <end position="141"/>
    </location>
</feature>
<dbReference type="EMBL" id="CP000733">
    <property type="protein sequence ID" value="ABS78366.1"/>
    <property type="molecule type" value="Genomic_DNA"/>
</dbReference>
<feature type="compositionally biased region" description="Basic and acidic residues" evidence="1">
    <location>
        <begin position="45"/>
        <end position="56"/>
    </location>
</feature>
<dbReference type="RefSeq" id="WP_005772824.1">
    <property type="nucleotide sequence ID" value="NC_009727.1"/>
</dbReference>
<organism evidence="3 4">
    <name type="scientific">Coxiella burnetii (strain Dugway 5J108-111)</name>
    <dbReference type="NCBI Taxonomy" id="434922"/>
    <lineage>
        <taxon>Bacteria</taxon>
        <taxon>Pseudomonadati</taxon>
        <taxon>Pseudomonadota</taxon>
        <taxon>Gammaproteobacteria</taxon>
        <taxon>Legionellales</taxon>
        <taxon>Coxiellaceae</taxon>
        <taxon>Coxiella</taxon>
    </lineage>
</organism>
<keyword evidence="2" id="KW-0472">Membrane</keyword>
<evidence type="ECO:0000313" key="3">
    <source>
        <dbReference type="EMBL" id="ABS78366.1"/>
    </source>
</evidence>
<sequence>MRINVDSLKKDIRNLSKKKKVRNFDSFIMQQLIPEGRIFEPPSSPREEKKEGENKHPNVGWSLGERLFPLLELYLKIMEDVKKNDFVPSPDEEIKKLLKSPNEENLSINADGENILMLVVRMGFKLEVFVAVLNIILYFFGPIDPFLELLEHHKENDPKVFESIFIQINKNGDNALMLAMNFEPIKEIILDQVSHLSFEAQQQIFLQSNRSGYSPLLLFASQHDLSQYSPLRGLFPKKELAQSLFSQLAHLANIREGDNGIADVDFIKNVIENNLSLLLKHIECFSKADFRDKPQNLRLIIEKLLQEYKKTIENENTCWKKVVGFFKCHHSVQQISRATSELEEILNQQENLDNERMDDLLHTFPALKQEPLRRLLEILCTGAEDSPQAALLQNPQPR</sequence>
<keyword evidence="2" id="KW-1133">Transmembrane helix</keyword>
<protein>
    <submittedName>
        <fullName evidence="3">Hypothetical membrane associated protein</fullName>
    </submittedName>
</protein>
<dbReference type="HOGENOM" id="CLU_692072_0_0_6"/>
<name>A9KCS6_COXBN</name>